<dbReference type="NCBIfam" id="TIGR00807">
    <property type="entry name" value="malonate_madL"/>
    <property type="match status" value="1"/>
</dbReference>
<dbReference type="InterPro" id="IPR004690">
    <property type="entry name" value="Maln_transptMadL"/>
</dbReference>
<name>A0A6N2Y689_9ENTR</name>
<proteinExistence type="predicted"/>
<protein>
    <submittedName>
        <fullName evidence="2">Malonate transporter MadL subunit</fullName>
    </submittedName>
</protein>
<gene>
    <name evidence="2" type="ORF">EMLFYP7_00052</name>
</gene>
<keyword evidence="1" id="KW-0472">Membrane</keyword>
<organism evidence="2">
    <name type="scientific">Phytobacter massiliensis</name>
    <dbReference type="NCBI Taxonomy" id="1485952"/>
    <lineage>
        <taxon>Bacteria</taxon>
        <taxon>Pseudomonadati</taxon>
        <taxon>Pseudomonadota</taxon>
        <taxon>Gammaproteobacteria</taxon>
        <taxon>Enterobacterales</taxon>
        <taxon>Enterobacteriaceae</taxon>
        <taxon>Phytobacter</taxon>
    </lineage>
</organism>
<dbReference type="OrthoDB" id="286752at2"/>
<sequence>MIIYGLMLMGLCMFAGLIIGDVLGLLLGISANIGGVGFAMLFLVVISQKLTEKGLLSKPAEQGVGFWNAMYIPIVVAMSANQNVVAALKGGPVALIAGLGAVVIGFLLIKPLSKIGSKNTMARSAD</sequence>
<feature type="transmembrane region" description="Helical" evidence="1">
    <location>
        <begin position="63"/>
        <end position="80"/>
    </location>
</feature>
<keyword evidence="1" id="KW-0812">Transmembrane</keyword>
<dbReference type="EMBL" id="CACRTZ010000001">
    <property type="protein sequence ID" value="VYT62251.1"/>
    <property type="molecule type" value="Genomic_DNA"/>
</dbReference>
<feature type="transmembrane region" description="Helical" evidence="1">
    <location>
        <begin position="33"/>
        <end position="51"/>
    </location>
</feature>
<feature type="transmembrane region" description="Helical" evidence="1">
    <location>
        <begin position="7"/>
        <end position="27"/>
    </location>
</feature>
<accession>A0A6N2Y689</accession>
<evidence type="ECO:0000256" key="1">
    <source>
        <dbReference type="SAM" id="Phobius"/>
    </source>
</evidence>
<keyword evidence="1" id="KW-1133">Transmembrane helix</keyword>
<dbReference type="RefSeq" id="WP_044179664.1">
    <property type="nucleotide sequence ID" value="NZ_CABKSF010000002.1"/>
</dbReference>
<dbReference type="Pfam" id="PF03817">
    <property type="entry name" value="MadL"/>
    <property type="match status" value="1"/>
</dbReference>
<evidence type="ECO:0000313" key="2">
    <source>
        <dbReference type="EMBL" id="VYT62251.1"/>
    </source>
</evidence>
<reference evidence="2" key="1">
    <citation type="submission" date="2019-11" db="EMBL/GenBank/DDBJ databases">
        <authorList>
            <person name="Feng L."/>
        </authorList>
    </citation>
    <scope>NUCLEOTIDE SEQUENCE</scope>
    <source>
        <strain evidence="2">EMassiliensisLFYP7</strain>
    </source>
</reference>
<dbReference type="GO" id="GO:0016020">
    <property type="term" value="C:membrane"/>
    <property type="evidence" value="ECO:0007669"/>
    <property type="project" value="InterPro"/>
</dbReference>
<feature type="transmembrane region" description="Helical" evidence="1">
    <location>
        <begin position="92"/>
        <end position="109"/>
    </location>
</feature>
<dbReference type="AlphaFoldDB" id="A0A6N2Y689"/>